<feature type="transmembrane region" description="Helical" evidence="6">
    <location>
        <begin position="20"/>
        <end position="42"/>
    </location>
</feature>
<evidence type="ECO:0000313" key="7">
    <source>
        <dbReference type="EMBL" id="KAF8483372.1"/>
    </source>
</evidence>
<dbReference type="Proteomes" id="UP000759537">
    <property type="component" value="Unassembled WGS sequence"/>
</dbReference>
<feature type="transmembrane region" description="Helical" evidence="6">
    <location>
        <begin position="87"/>
        <end position="105"/>
    </location>
</feature>
<dbReference type="OrthoDB" id="5348404at2759"/>
<reference evidence="7" key="1">
    <citation type="submission" date="2019-10" db="EMBL/GenBank/DDBJ databases">
        <authorList>
            <consortium name="DOE Joint Genome Institute"/>
            <person name="Kuo A."/>
            <person name="Miyauchi S."/>
            <person name="Kiss E."/>
            <person name="Drula E."/>
            <person name="Kohler A."/>
            <person name="Sanchez-Garcia M."/>
            <person name="Andreopoulos B."/>
            <person name="Barry K.W."/>
            <person name="Bonito G."/>
            <person name="Buee M."/>
            <person name="Carver A."/>
            <person name="Chen C."/>
            <person name="Cichocki N."/>
            <person name="Clum A."/>
            <person name="Culley D."/>
            <person name="Crous P.W."/>
            <person name="Fauchery L."/>
            <person name="Girlanda M."/>
            <person name="Hayes R."/>
            <person name="Keri Z."/>
            <person name="LaButti K."/>
            <person name="Lipzen A."/>
            <person name="Lombard V."/>
            <person name="Magnuson J."/>
            <person name="Maillard F."/>
            <person name="Morin E."/>
            <person name="Murat C."/>
            <person name="Nolan M."/>
            <person name="Ohm R."/>
            <person name="Pangilinan J."/>
            <person name="Pereira M."/>
            <person name="Perotto S."/>
            <person name="Peter M."/>
            <person name="Riley R."/>
            <person name="Sitrit Y."/>
            <person name="Stielow B."/>
            <person name="Szollosi G."/>
            <person name="Zifcakova L."/>
            <person name="Stursova M."/>
            <person name="Spatafora J.W."/>
            <person name="Tedersoo L."/>
            <person name="Vaario L.-M."/>
            <person name="Yamada A."/>
            <person name="Yan M."/>
            <person name="Wang P."/>
            <person name="Xu J."/>
            <person name="Bruns T."/>
            <person name="Baldrian P."/>
            <person name="Vilgalys R."/>
            <person name="Henrissat B."/>
            <person name="Grigoriev I.V."/>
            <person name="Hibbett D."/>
            <person name="Nagy L.G."/>
            <person name="Martin F.M."/>
        </authorList>
    </citation>
    <scope>NUCLEOTIDE SEQUENCE</scope>
    <source>
        <strain evidence="7">Prilba</strain>
    </source>
</reference>
<evidence type="ECO:0000256" key="6">
    <source>
        <dbReference type="SAM" id="Phobius"/>
    </source>
</evidence>
<feature type="transmembrane region" description="Helical" evidence="6">
    <location>
        <begin position="226"/>
        <end position="246"/>
    </location>
</feature>
<gene>
    <name evidence="7" type="ORF">DFH94DRAFT_721234</name>
</gene>
<feature type="compositionally biased region" description="Polar residues" evidence="5">
    <location>
        <begin position="585"/>
        <end position="596"/>
    </location>
</feature>
<evidence type="ECO:0000256" key="4">
    <source>
        <dbReference type="ARBA" id="ARBA00023136"/>
    </source>
</evidence>
<proteinExistence type="predicted"/>
<dbReference type="GO" id="GO:0016020">
    <property type="term" value="C:membrane"/>
    <property type="evidence" value="ECO:0007669"/>
    <property type="project" value="UniProtKB-SubCell"/>
</dbReference>
<keyword evidence="4 6" id="KW-0472">Membrane</keyword>
<protein>
    <submittedName>
        <fullName evidence="7">Organic solute transporter Ostalpha-domain-containing protein</fullName>
    </submittedName>
</protein>
<sequence length="675" mass="74987">MSSTFNNGMGSGSALDPALLRVVVVATIVATLVSATSIFMHLKNYRKPLLQRMVVRIMLMVPVYAVSSLISLFSLEAAFVIDAFRDIYEAFVIYCFFQLLVGYLGGERSLLIRVHGRQPKVTPFPMNVFQREIDVSDPFTFLFLKRGILQYVQVKPVLAITSLALKASGKYNEGEFRADSGYLYVNIVYNASICLSLYCLAMFWLSISEDLKPFRPMPKFLCVKGILFFSFWQATGVSLLVSVGVIRSLGPYTDKEHISLGLTDTLICLEMPFFAIAHFAAFSQRDYIDKKLTYVGRMPMRHAFRDSFGFKDVFEDASATLNGQGMDYREFEPSEGQMHQGLGRERRIRAGLRYSHGGRGKYWLPQPTSSSRQERSPENGVYAPLLSDDAEDVVQDTNSNADEAFVAIGFDLPFGGHDPEDEELFASSRKYLFGDYNYPCIDASSEVARAEMWEEEERILNNERSAWFSDHYGNHGRNAVAVTGYGAVGMSQPQQDKTSTLATPLSPSATIHSEPALGPVADTQLRWTNVFWPRIRLKSPPNPSNSHVTSPSISTEISTSGHIARPDAIDLVTEDRYTANLAVSDENQQGERTSARQTHHSFGNPGHERVVDVRRGDKGDDPDAAHRDAEGVGTNSEAMTTIKVVALVEPPLSHARVGGLVNVSDDLEGDENPWA</sequence>
<feature type="region of interest" description="Disordered" evidence="5">
    <location>
        <begin position="540"/>
        <end position="559"/>
    </location>
</feature>
<dbReference type="InterPro" id="IPR005178">
    <property type="entry name" value="Ostalpha/TMEM184C"/>
</dbReference>
<evidence type="ECO:0000256" key="3">
    <source>
        <dbReference type="ARBA" id="ARBA00022989"/>
    </source>
</evidence>
<keyword evidence="8" id="KW-1185">Reference proteome</keyword>
<dbReference type="AlphaFoldDB" id="A0A9P5N0H5"/>
<feature type="compositionally biased region" description="Low complexity" evidence="5">
    <location>
        <begin position="549"/>
        <end position="559"/>
    </location>
</feature>
<feature type="transmembrane region" description="Helical" evidence="6">
    <location>
        <begin position="54"/>
        <end position="75"/>
    </location>
</feature>
<dbReference type="SMART" id="SM01417">
    <property type="entry name" value="Solute_trans_a"/>
    <property type="match status" value="1"/>
</dbReference>
<reference evidence="7" key="2">
    <citation type="journal article" date="2020" name="Nat. Commun.">
        <title>Large-scale genome sequencing of mycorrhizal fungi provides insights into the early evolution of symbiotic traits.</title>
        <authorList>
            <person name="Miyauchi S."/>
            <person name="Kiss E."/>
            <person name="Kuo A."/>
            <person name="Drula E."/>
            <person name="Kohler A."/>
            <person name="Sanchez-Garcia M."/>
            <person name="Morin E."/>
            <person name="Andreopoulos B."/>
            <person name="Barry K.W."/>
            <person name="Bonito G."/>
            <person name="Buee M."/>
            <person name="Carver A."/>
            <person name="Chen C."/>
            <person name="Cichocki N."/>
            <person name="Clum A."/>
            <person name="Culley D."/>
            <person name="Crous P.W."/>
            <person name="Fauchery L."/>
            <person name="Girlanda M."/>
            <person name="Hayes R.D."/>
            <person name="Keri Z."/>
            <person name="LaButti K."/>
            <person name="Lipzen A."/>
            <person name="Lombard V."/>
            <person name="Magnuson J."/>
            <person name="Maillard F."/>
            <person name="Murat C."/>
            <person name="Nolan M."/>
            <person name="Ohm R.A."/>
            <person name="Pangilinan J."/>
            <person name="Pereira M.F."/>
            <person name="Perotto S."/>
            <person name="Peter M."/>
            <person name="Pfister S."/>
            <person name="Riley R."/>
            <person name="Sitrit Y."/>
            <person name="Stielow J.B."/>
            <person name="Szollosi G."/>
            <person name="Zifcakova L."/>
            <person name="Stursova M."/>
            <person name="Spatafora J.W."/>
            <person name="Tedersoo L."/>
            <person name="Vaario L.M."/>
            <person name="Yamada A."/>
            <person name="Yan M."/>
            <person name="Wang P."/>
            <person name="Xu J."/>
            <person name="Bruns T."/>
            <person name="Baldrian P."/>
            <person name="Vilgalys R."/>
            <person name="Dunand C."/>
            <person name="Henrissat B."/>
            <person name="Grigoriev I.V."/>
            <person name="Hibbett D."/>
            <person name="Nagy L.G."/>
            <person name="Martin F.M."/>
        </authorList>
    </citation>
    <scope>NUCLEOTIDE SEQUENCE</scope>
    <source>
        <strain evidence="7">Prilba</strain>
    </source>
</reference>
<comment type="subcellular location">
    <subcellularLocation>
        <location evidence="1">Membrane</location>
        <topology evidence="1">Multi-pass membrane protein</topology>
    </subcellularLocation>
</comment>
<organism evidence="7 8">
    <name type="scientific">Russula ochroleuca</name>
    <dbReference type="NCBI Taxonomy" id="152965"/>
    <lineage>
        <taxon>Eukaryota</taxon>
        <taxon>Fungi</taxon>
        <taxon>Dikarya</taxon>
        <taxon>Basidiomycota</taxon>
        <taxon>Agaricomycotina</taxon>
        <taxon>Agaricomycetes</taxon>
        <taxon>Russulales</taxon>
        <taxon>Russulaceae</taxon>
        <taxon>Russula</taxon>
    </lineage>
</organism>
<comment type="caution">
    <text evidence="7">The sequence shown here is derived from an EMBL/GenBank/DDBJ whole genome shotgun (WGS) entry which is preliminary data.</text>
</comment>
<feature type="region of interest" description="Disordered" evidence="5">
    <location>
        <begin position="585"/>
        <end position="634"/>
    </location>
</feature>
<evidence type="ECO:0000256" key="1">
    <source>
        <dbReference type="ARBA" id="ARBA00004141"/>
    </source>
</evidence>
<keyword evidence="3 6" id="KW-1133">Transmembrane helix</keyword>
<dbReference type="PANTHER" id="PTHR23423">
    <property type="entry name" value="ORGANIC SOLUTE TRANSPORTER-RELATED"/>
    <property type="match status" value="1"/>
</dbReference>
<name>A0A9P5N0H5_9AGAM</name>
<feature type="transmembrane region" description="Helical" evidence="6">
    <location>
        <begin position="187"/>
        <end position="205"/>
    </location>
</feature>
<evidence type="ECO:0000256" key="5">
    <source>
        <dbReference type="SAM" id="MobiDB-lite"/>
    </source>
</evidence>
<dbReference type="Pfam" id="PF03619">
    <property type="entry name" value="Solute_trans_a"/>
    <property type="match status" value="1"/>
</dbReference>
<dbReference type="EMBL" id="WHVB01000004">
    <property type="protein sequence ID" value="KAF8483372.1"/>
    <property type="molecule type" value="Genomic_DNA"/>
</dbReference>
<accession>A0A9P5N0H5</accession>
<feature type="compositionally biased region" description="Basic and acidic residues" evidence="5">
    <location>
        <begin position="606"/>
        <end position="630"/>
    </location>
</feature>
<keyword evidence="2 6" id="KW-0812">Transmembrane</keyword>
<evidence type="ECO:0000256" key="2">
    <source>
        <dbReference type="ARBA" id="ARBA00022692"/>
    </source>
</evidence>
<feature type="transmembrane region" description="Helical" evidence="6">
    <location>
        <begin position="258"/>
        <end position="282"/>
    </location>
</feature>
<evidence type="ECO:0000313" key="8">
    <source>
        <dbReference type="Proteomes" id="UP000759537"/>
    </source>
</evidence>